<evidence type="ECO:0000313" key="3">
    <source>
        <dbReference type="EMBL" id="HFN00930.1"/>
    </source>
</evidence>
<dbReference type="PANTHER" id="PTHR33787:SF5">
    <property type="entry name" value="YCF20-LIKE PROTEIN"/>
    <property type="match status" value="1"/>
</dbReference>
<comment type="caution">
    <text evidence="3">The sequence shown here is derived from an EMBL/GenBank/DDBJ whole genome shotgun (WGS) entry which is preliminary data.</text>
</comment>
<protein>
    <submittedName>
        <fullName evidence="3">DUF565 domain-containing protein</fullName>
    </submittedName>
</protein>
<dbReference type="PANTHER" id="PTHR33787">
    <property type="match status" value="1"/>
</dbReference>
<dbReference type="InterPro" id="IPR007572">
    <property type="entry name" value="Uncharacterised_Ycf20"/>
</dbReference>
<proteinExistence type="inferred from homology"/>
<sequence length="108" mass="12117">MQDTRFNNLIRNTGDRLNTWLLNPWRRWSVITISLLLGFYFGSAMSTVAGQKAVLDIGIAGVLVALSELISLVVYRRLTRRSFTLDSINAFKIGGIYSLFVEAFKLGS</sequence>
<dbReference type="AlphaFoldDB" id="A0A7C3KH02"/>
<name>A0A7C3KH02_9CYAN</name>
<keyword evidence="2" id="KW-0472">Membrane</keyword>
<keyword evidence="2" id="KW-0812">Transmembrane</keyword>
<dbReference type="EMBL" id="DSRU01000351">
    <property type="protein sequence ID" value="HFN00930.1"/>
    <property type="molecule type" value="Genomic_DNA"/>
</dbReference>
<feature type="transmembrane region" description="Helical" evidence="2">
    <location>
        <begin position="54"/>
        <end position="75"/>
    </location>
</feature>
<reference evidence="3" key="1">
    <citation type="journal article" date="2020" name="mSystems">
        <title>Genome- and Community-Level Interaction Insights into Carbon Utilization and Element Cycling Functions of Hydrothermarchaeota in Hydrothermal Sediment.</title>
        <authorList>
            <person name="Zhou Z."/>
            <person name="Liu Y."/>
            <person name="Xu W."/>
            <person name="Pan J."/>
            <person name="Luo Z.H."/>
            <person name="Li M."/>
        </authorList>
    </citation>
    <scope>NUCLEOTIDE SEQUENCE [LARGE SCALE GENOMIC DNA]</scope>
    <source>
        <strain evidence="3">SpSt-418</strain>
    </source>
</reference>
<dbReference type="Pfam" id="PF04483">
    <property type="entry name" value="DUF565"/>
    <property type="match status" value="1"/>
</dbReference>
<keyword evidence="2" id="KW-1133">Transmembrane helix</keyword>
<comment type="similarity">
    <text evidence="1">Belongs to the ycf20 family.</text>
</comment>
<feature type="transmembrane region" description="Helical" evidence="2">
    <location>
        <begin position="28"/>
        <end position="48"/>
    </location>
</feature>
<evidence type="ECO:0000256" key="1">
    <source>
        <dbReference type="ARBA" id="ARBA00009846"/>
    </source>
</evidence>
<evidence type="ECO:0000256" key="2">
    <source>
        <dbReference type="SAM" id="Phobius"/>
    </source>
</evidence>
<organism evidence="3">
    <name type="scientific">Oscillatoriales cyanobacterium SpSt-418</name>
    <dbReference type="NCBI Taxonomy" id="2282169"/>
    <lineage>
        <taxon>Bacteria</taxon>
        <taxon>Bacillati</taxon>
        <taxon>Cyanobacteriota</taxon>
        <taxon>Cyanophyceae</taxon>
        <taxon>Oscillatoriophycideae</taxon>
        <taxon>Oscillatoriales</taxon>
    </lineage>
</organism>
<accession>A0A7C3KH02</accession>
<gene>
    <name evidence="3" type="ORF">ENR64_24880</name>
</gene>